<proteinExistence type="predicted"/>
<feature type="transmembrane region" description="Helical" evidence="6">
    <location>
        <begin position="153"/>
        <end position="172"/>
    </location>
</feature>
<dbReference type="PATRIC" id="fig|46224.3.peg.184"/>
<reference evidence="8 10" key="2">
    <citation type="submission" date="2020-12" db="EMBL/GenBank/DDBJ databases">
        <title>Taxonomic evaluation of the Bacillus sporothermodurans group of bacteria based on whole genome sequences.</title>
        <authorList>
            <person name="Fiedler G."/>
            <person name="Herbstmann A.-D."/>
            <person name="Doll E."/>
            <person name="Wenning M."/>
            <person name="Brinks E."/>
            <person name="Kabisch J."/>
            <person name="Breitenwieser F."/>
            <person name="Lappann M."/>
            <person name="Boehnlein C."/>
            <person name="Franz C."/>
        </authorList>
    </citation>
    <scope>NUCLEOTIDE SEQUENCE [LARGE SCALE GENOMIC DNA]</scope>
    <source>
        <strain evidence="8 10">DSM 10599</strain>
    </source>
</reference>
<keyword evidence="4 6" id="KW-0472">Membrane</keyword>
<dbReference type="InterPro" id="IPR036286">
    <property type="entry name" value="LexA/Signal_pep-like_sf"/>
</dbReference>
<dbReference type="PANTHER" id="PTHR10806:SF6">
    <property type="entry name" value="SIGNAL PEPTIDASE COMPLEX CATALYTIC SUBUNIT SEC11"/>
    <property type="match status" value="1"/>
</dbReference>
<evidence type="ECO:0000256" key="1">
    <source>
        <dbReference type="ARBA" id="ARBA00004370"/>
    </source>
</evidence>
<keyword evidence="9" id="KW-1185">Reference proteome</keyword>
<dbReference type="GeneID" id="62498268"/>
<dbReference type="CDD" id="cd06530">
    <property type="entry name" value="S26_SPase_I"/>
    <property type="match status" value="1"/>
</dbReference>
<dbReference type="GO" id="GO:0004252">
    <property type="term" value="F:serine-type endopeptidase activity"/>
    <property type="evidence" value="ECO:0007669"/>
    <property type="project" value="UniProtKB-UniRule"/>
</dbReference>
<dbReference type="OrthoDB" id="2243765at2"/>
<evidence type="ECO:0000256" key="4">
    <source>
        <dbReference type="ARBA" id="ARBA00023136"/>
    </source>
</evidence>
<evidence type="ECO:0000256" key="5">
    <source>
        <dbReference type="NCBIfam" id="TIGR02228"/>
    </source>
</evidence>
<dbReference type="EMBL" id="LQYN01000097">
    <property type="protein sequence ID" value="KYC95172.1"/>
    <property type="molecule type" value="Genomic_DNA"/>
</dbReference>
<keyword evidence="2 6" id="KW-0812">Transmembrane</keyword>
<dbReference type="SUPFAM" id="SSF51306">
    <property type="entry name" value="LexA/Signal peptidase"/>
    <property type="match status" value="1"/>
</dbReference>
<sequence length="192" mass="21211">MKAKRIKKWISSIITTILFLVLVFMLFVVISSKASGGEPQFLGYQLKTVLSGSMEPGIKTGSIIAVKPAEDKTHFKKGDVITFKADEKTIVTHRIIEVNKNGTDVIYRTKGDNNKTADMEPVLSQNVLAKYTGFTLPYVGYFINFSQSKNGSALLLILPGLLLLGYSIISIWRAIAQIDDKKTPPENIEKSA</sequence>
<evidence type="ECO:0000313" key="10">
    <source>
        <dbReference type="Proteomes" id="UP000595512"/>
    </source>
</evidence>
<evidence type="ECO:0000313" key="9">
    <source>
        <dbReference type="Proteomes" id="UP000075666"/>
    </source>
</evidence>
<dbReference type="STRING" id="46224.B4102_1443"/>
<dbReference type="EMBL" id="CP066701">
    <property type="protein sequence ID" value="QQX24413.1"/>
    <property type="molecule type" value="Genomic_DNA"/>
</dbReference>
<dbReference type="PRINTS" id="PR00728">
    <property type="entry name" value="SIGNALPTASE"/>
</dbReference>
<evidence type="ECO:0000313" key="7">
    <source>
        <dbReference type="EMBL" id="KYC95172.1"/>
    </source>
</evidence>
<dbReference type="InterPro" id="IPR001733">
    <property type="entry name" value="Peptidase_S26B"/>
</dbReference>
<dbReference type="RefSeq" id="WP_066234633.1">
    <property type="nucleotide sequence ID" value="NZ_CP066701.1"/>
</dbReference>
<gene>
    <name evidence="7" type="ORF">B4102_1443</name>
    <name evidence="8" type="ORF">JGZ69_16660</name>
</gene>
<comment type="subcellular location">
    <subcellularLocation>
        <location evidence="1">Membrane</location>
    </subcellularLocation>
</comment>
<keyword evidence="7" id="KW-0378">Hydrolase</keyword>
<dbReference type="PANTHER" id="PTHR10806">
    <property type="entry name" value="SIGNAL PEPTIDASE COMPLEX CATALYTIC SUBUNIT SEC11"/>
    <property type="match status" value="1"/>
</dbReference>
<dbReference type="AlphaFoldDB" id="A0A150KMP9"/>
<evidence type="ECO:0000256" key="2">
    <source>
        <dbReference type="ARBA" id="ARBA00022692"/>
    </source>
</evidence>
<organism evidence="7 9">
    <name type="scientific">Heyndrickxia sporothermodurans</name>
    <dbReference type="NCBI Taxonomy" id="46224"/>
    <lineage>
        <taxon>Bacteria</taxon>
        <taxon>Bacillati</taxon>
        <taxon>Bacillota</taxon>
        <taxon>Bacilli</taxon>
        <taxon>Bacillales</taxon>
        <taxon>Bacillaceae</taxon>
        <taxon>Heyndrickxia</taxon>
    </lineage>
</organism>
<dbReference type="NCBIfam" id="TIGR02228">
    <property type="entry name" value="sigpep_I_arch"/>
    <property type="match status" value="1"/>
</dbReference>
<dbReference type="Proteomes" id="UP000595512">
    <property type="component" value="Chromosome"/>
</dbReference>
<name>A0A150KMP9_9BACI</name>
<dbReference type="GO" id="GO:0016020">
    <property type="term" value="C:membrane"/>
    <property type="evidence" value="ECO:0007669"/>
    <property type="project" value="UniProtKB-SubCell"/>
</dbReference>
<dbReference type="GO" id="GO:0006465">
    <property type="term" value="P:signal peptide processing"/>
    <property type="evidence" value="ECO:0007669"/>
    <property type="project" value="UniProtKB-UniRule"/>
</dbReference>
<evidence type="ECO:0000313" key="8">
    <source>
        <dbReference type="EMBL" id="QQX24413.1"/>
    </source>
</evidence>
<evidence type="ECO:0000256" key="6">
    <source>
        <dbReference type="SAM" id="Phobius"/>
    </source>
</evidence>
<dbReference type="NCBIfam" id="NF046067">
    <property type="entry name" value="SigPepSipWBacil"/>
    <property type="match status" value="1"/>
</dbReference>
<evidence type="ECO:0000256" key="3">
    <source>
        <dbReference type="ARBA" id="ARBA00022989"/>
    </source>
</evidence>
<dbReference type="Proteomes" id="UP000075666">
    <property type="component" value="Unassembled WGS sequence"/>
</dbReference>
<reference evidence="7 9" key="1">
    <citation type="submission" date="2016-01" db="EMBL/GenBank/DDBJ databases">
        <title>Genome Sequences of Twelve Sporeforming Bacillus Species Isolated from Foods.</title>
        <authorList>
            <person name="Berendsen E.M."/>
            <person name="Wells-Bennik M.H."/>
            <person name="Krawcyk A.O."/>
            <person name="De Jong A."/>
            <person name="Holsappel S."/>
            <person name="Eijlander R.T."/>
            <person name="Kuipers O.P."/>
        </authorList>
    </citation>
    <scope>NUCLEOTIDE SEQUENCE [LARGE SCALE GENOMIC DNA]</scope>
    <source>
        <strain evidence="7 9">B4102</strain>
    </source>
</reference>
<dbReference type="GO" id="GO:0009003">
    <property type="term" value="F:signal peptidase activity"/>
    <property type="evidence" value="ECO:0007669"/>
    <property type="project" value="UniProtKB-EC"/>
</dbReference>
<dbReference type="EC" id="3.4.21.89" evidence="5"/>
<keyword evidence="3 6" id="KW-1133">Transmembrane helix</keyword>
<accession>A0A150KMP9</accession>
<dbReference type="KEGG" id="hspo:JGZ69_16660"/>
<feature type="transmembrane region" description="Helical" evidence="6">
    <location>
        <begin position="9"/>
        <end position="30"/>
    </location>
</feature>
<protein>
    <recommendedName>
        <fullName evidence="5">Signal peptidase I</fullName>
        <ecNumber evidence="5">3.4.21.89</ecNumber>
    </recommendedName>
</protein>
<dbReference type="InterPro" id="IPR019533">
    <property type="entry name" value="Peptidase_S26"/>
</dbReference>